<protein>
    <submittedName>
        <fullName evidence="1">SprT-like family-domain-containing protein</fullName>
    </submittedName>
</protein>
<accession>A0ACB9YQM4</accession>
<comment type="caution">
    <text evidence="1">The sequence shown here is derived from an EMBL/GenBank/DDBJ whole genome shotgun (WGS) entry which is preliminary data.</text>
</comment>
<sequence>MLDEYGGSSDDDIPDWDTVIRQYQHKVQDAASRESAKEKTSATSKTKSQAGRSTKEEPTKSTKSNPGVKATPLRRRKLGQSQTVDGSLLKPWNGRAKKEEKDRQDSNSGSSRARPRGPNTETGISSKDTSKFMPAKANKTGPRTVSLNVDRNTLEKEKDKPKPKPKPKQDGGGPDGQTKNAQLSEEIKELVALLGEFDDDESDILGDKKEPSGEESSEFISISDSESDAWNSGSGISSTQPTRRSRSPNDQWARPQRTLFANPGKKTASSNEQTKTTTTDPTKHASKPRKQNDSHLSSFKAPQLGNLEDVFQKLQIFNEDSEPDEPSSKGNRKLSPPSEPMTPKKTLPASPFKTPKIPKSPWKPEHKEFWDPEENFRWIDKHSPEKKPMSPKKNQGQDGTKAETKLTNAEKRATRKAFDAVKEEMARTFLQELDNRITNGQLIELTKDTGGLRITWSNTLNSTAGRAHWKCRTLSTTTTNTDGSISKHKQHYASIELASKVLANETDLLNTVAHEYCHLAVFMLNGKPKMAHGPEFKNWGAVCGRVFKDRGIVVTTKHNYEIEYKYVWKCADCTWDVKRHSKSVNTEIHRCASCKGRLQQIKPTPRNRGGQSPTPSNPDTDREKGKKQATTAGKKQPSAWQQYVAREMKILAQTNKEIPSKDRMAFVSAKWRALSQEEKQAQKGQTGLTELQSAVEILTIDDEL</sequence>
<organism evidence="1 2">
    <name type="scientific">Hypoxylon rubiginosum</name>
    <dbReference type="NCBI Taxonomy" id="110542"/>
    <lineage>
        <taxon>Eukaryota</taxon>
        <taxon>Fungi</taxon>
        <taxon>Dikarya</taxon>
        <taxon>Ascomycota</taxon>
        <taxon>Pezizomycotina</taxon>
        <taxon>Sordariomycetes</taxon>
        <taxon>Xylariomycetidae</taxon>
        <taxon>Xylariales</taxon>
        <taxon>Hypoxylaceae</taxon>
        <taxon>Hypoxylon</taxon>
    </lineage>
</organism>
<reference evidence="1 2" key="1">
    <citation type="journal article" date="2022" name="New Phytol.">
        <title>Ecological generalism drives hyperdiversity of secondary metabolite gene clusters in xylarialean endophytes.</title>
        <authorList>
            <person name="Franco M.E.E."/>
            <person name="Wisecaver J.H."/>
            <person name="Arnold A.E."/>
            <person name="Ju Y.M."/>
            <person name="Slot J.C."/>
            <person name="Ahrendt S."/>
            <person name="Moore L.P."/>
            <person name="Eastman K.E."/>
            <person name="Scott K."/>
            <person name="Konkel Z."/>
            <person name="Mondo S.J."/>
            <person name="Kuo A."/>
            <person name="Hayes R.D."/>
            <person name="Haridas S."/>
            <person name="Andreopoulos B."/>
            <person name="Riley R."/>
            <person name="LaButti K."/>
            <person name="Pangilinan J."/>
            <person name="Lipzen A."/>
            <person name="Amirebrahimi M."/>
            <person name="Yan J."/>
            <person name="Adam C."/>
            <person name="Keymanesh K."/>
            <person name="Ng V."/>
            <person name="Louie K."/>
            <person name="Northen T."/>
            <person name="Drula E."/>
            <person name="Henrissat B."/>
            <person name="Hsieh H.M."/>
            <person name="Youens-Clark K."/>
            <person name="Lutzoni F."/>
            <person name="Miadlikowska J."/>
            <person name="Eastwood D.C."/>
            <person name="Hamelin R.C."/>
            <person name="Grigoriev I.V."/>
            <person name="U'Ren J.M."/>
        </authorList>
    </citation>
    <scope>NUCLEOTIDE SEQUENCE [LARGE SCALE GENOMIC DNA]</scope>
    <source>
        <strain evidence="1 2">CBS 119005</strain>
    </source>
</reference>
<keyword evidence="2" id="KW-1185">Reference proteome</keyword>
<name>A0ACB9YQM4_9PEZI</name>
<proteinExistence type="predicted"/>
<dbReference type="Proteomes" id="UP001497700">
    <property type="component" value="Unassembled WGS sequence"/>
</dbReference>
<evidence type="ECO:0000313" key="2">
    <source>
        <dbReference type="Proteomes" id="UP001497700"/>
    </source>
</evidence>
<dbReference type="EMBL" id="MU393558">
    <property type="protein sequence ID" value="KAI4861253.1"/>
    <property type="molecule type" value="Genomic_DNA"/>
</dbReference>
<gene>
    <name evidence="1" type="ORF">F4820DRAFT_452144</name>
</gene>
<evidence type="ECO:0000313" key="1">
    <source>
        <dbReference type="EMBL" id="KAI4861253.1"/>
    </source>
</evidence>